<dbReference type="InterPro" id="IPR038973">
    <property type="entry name" value="MutL/Mlh/Pms-like"/>
</dbReference>
<name>A0ABM0LUU4_SACKO</name>
<feature type="region of interest" description="Disordered" evidence="3">
    <location>
        <begin position="984"/>
        <end position="1005"/>
    </location>
</feature>
<feature type="compositionally biased region" description="Basic and acidic residues" evidence="3">
    <location>
        <begin position="1069"/>
        <end position="1082"/>
    </location>
</feature>
<dbReference type="InterPro" id="IPR042121">
    <property type="entry name" value="MutL_C_regsub"/>
</dbReference>
<dbReference type="RefSeq" id="XP_006811535.1">
    <property type="nucleotide sequence ID" value="XM_006811472.1"/>
</dbReference>
<feature type="compositionally biased region" description="Gly residues" evidence="3">
    <location>
        <begin position="1132"/>
        <end position="1142"/>
    </location>
</feature>
<evidence type="ECO:0000313" key="7">
    <source>
        <dbReference type="RefSeq" id="XP_006811535.1"/>
    </source>
</evidence>
<proteinExistence type="inferred from homology"/>
<dbReference type="NCBIfam" id="TIGR00585">
    <property type="entry name" value="mutl"/>
    <property type="match status" value="1"/>
</dbReference>
<feature type="compositionally biased region" description="Basic and acidic residues" evidence="3">
    <location>
        <begin position="843"/>
        <end position="854"/>
    </location>
</feature>
<feature type="compositionally biased region" description="Acidic residues" evidence="3">
    <location>
        <begin position="454"/>
        <end position="467"/>
    </location>
</feature>
<gene>
    <name evidence="7" type="primary">LOC100375350</name>
</gene>
<dbReference type="GeneID" id="100375350"/>
<dbReference type="PROSITE" id="PS00058">
    <property type="entry name" value="DNA_MISMATCH_REPAIR_1"/>
    <property type="match status" value="1"/>
</dbReference>
<dbReference type="PANTHER" id="PTHR10073:SF47">
    <property type="entry name" value="DNA MISMATCH REPAIR PROTEIN MLH3"/>
    <property type="match status" value="1"/>
</dbReference>
<feature type="domain" description="DNA mismatch repair protein S5" evidence="5">
    <location>
        <begin position="220"/>
        <end position="355"/>
    </location>
</feature>
<sequence>MPVSKVMASTIQPLSDEVRSRLRSGIAITSLTQCVEELVLNSIDANATCIAVRVDIPCYKVHVIDNGTGITVEQMKLIGQRYATSKCHNIQDLENLSYYGFRGEALASICDVTGVLEIVSKAKSSNCTYCKLFKNGKPLEVFKAEKPRPSQGTTITVHDFFYNLPVRRKTMSPVLEFERVRQCLEGIALMRPFVSLSLRNDYTGVKTLQTHKSDSILGTFGQLFGVGKARIMKEMQYSYNEFTIIGHIGTDGHTNKNIQFIYVNGRLLLKTKLHKVVNVLLSKSVIVKSRATLNGTTLQTNQQRLGYLHPMFVLNIQCPLSEYDICLEPSKTLVEFKDWDGILLCLENFILEFLKRENLTMKLEIPNNLTELEALLNDEENNTVCNQKSDDVYEEELSGDYDQPKYNLSMFARNATHRYGKDISTENLRSTLQSNIVRRPFKQYLNELFKQTEDEADNEVDDEEDGANDGNTSNTDSNIAQVVECDGDAKTLEMQSNIKSDESHGCKFNDGKKNSADFPNKSDEVSCDDKTVTSMQHQINSLTKSPNLAALTKTCNVVGPPDKFPLQTKLCHGDSEVIISSSKSTQLVSDLAEELCGYQEPHTISHNKKIKSSSVKMMYDKLRESRFKPATERKSMSSCNIIGLNSYSHTSSLHQFKQTVSNSGRTDSAKRISKFFRNISRLDKTKSKYSGSEVARDSEHFPVMLRATFSHGLRSRFPAAKSHTKESYLGQPEKPCNASLLQNEAVATIEVYSAGKSGKETTDTGSLNSAESTIPTIETLKKKEVAPQPDLRKLRQKLTQKRMYSDDAVAYAKVARFPQPAVKKFATTESFIQTFNNGASGIEKNESSPQRRTDSVTSTQDVTAHTKHTLMDTKPTDISEKGKLFLQNGKNNFTIQSSVEFEESIQDISTVTLLTEKENPTQPHHFSDDIDNQMNDAMVTIDVIPKMETAELLPVFEGDPINSVPTDSCNGVNQNKKDFTNVDDERSSVADDLDAGDSRHTMPHDVSMPDIAVHKVSATAIDNENCNNNVTFSDIEELGHNWISKFDVSLGKRIYVDLMTGLTRLVPPSKEETQPPETRKQSETGTSSTICTSMKLPDQQHRVHPFLSHNATPFLPLVKDHSNISQSNDAGDGSGGGGGGGVAVLDKSTIGTIWDEHLVKQSEDVASKWRDDKTNKISESKDVAELFAEWENPMFAVPESCISDASNQPVSRQSVRIRGAINQYKFTKAMLDNIKMCGQVDDKFIACLVKTTDKTDEPNLLVLIDQHAAHERVRLEQLTADVYDDSKDDEDPISRKIRSSRVIPAVTIILTPGEIRIMEAFKSNIEKLGVTFNITGSDIIEIHTLPACLMEREVNEVKRGRQPVALSIVETLLKEHIDLLQKTSGACAVLPRTLTKVLNSQACHGAIKFGDALDHHECTSLIRSLSHCDLPFQCAHGRPSLMPIIDLDILRKQLDTEKCSKPKLWKLKHLMDKESEMEQ</sequence>
<dbReference type="Pfam" id="PF08676">
    <property type="entry name" value="MutL_C"/>
    <property type="match status" value="1"/>
</dbReference>
<dbReference type="Gene3D" id="3.30.230.10">
    <property type="match status" value="1"/>
</dbReference>
<dbReference type="SMART" id="SM01340">
    <property type="entry name" value="DNA_mis_repair"/>
    <property type="match status" value="1"/>
</dbReference>
<dbReference type="SUPFAM" id="SSF55874">
    <property type="entry name" value="ATPase domain of HSP90 chaperone/DNA topoisomerase II/histidine kinase"/>
    <property type="match status" value="1"/>
</dbReference>
<organism evidence="6 7">
    <name type="scientific">Saccoglossus kowalevskii</name>
    <name type="common">Acorn worm</name>
    <dbReference type="NCBI Taxonomy" id="10224"/>
    <lineage>
        <taxon>Eukaryota</taxon>
        <taxon>Metazoa</taxon>
        <taxon>Hemichordata</taxon>
        <taxon>Enteropneusta</taxon>
        <taxon>Harrimaniidae</taxon>
        <taxon>Saccoglossus</taxon>
    </lineage>
</organism>
<dbReference type="Gene3D" id="3.30.565.10">
    <property type="entry name" value="Histidine kinase-like ATPase, C-terminal domain"/>
    <property type="match status" value="1"/>
</dbReference>
<protein>
    <submittedName>
        <fullName evidence="7">DNA mismatch repair protein Mlh3-like</fullName>
    </submittedName>
</protein>
<dbReference type="Gene3D" id="3.30.1540.20">
    <property type="entry name" value="MutL, C-terminal domain, dimerisation subdomain"/>
    <property type="match status" value="1"/>
</dbReference>
<dbReference type="PANTHER" id="PTHR10073">
    <property type="entry name" value="DNA MISMATCH REPAIR PROTEIN MLH, PMS, MUTL"/>
    <property type="match status" value="1"/>
</dbReference>
<dbReference type="InterPro" id="IPR002099">
    <property type="entry name" value="MutL/Mlh/PMS"/>
</dbReference>
<feature type="region of interest" description="Disordered" evidence="3">
    <location>
        <begin position="837"/>
        <end position="863"/>
    </location>
</feature>
<dbReference type="InterPro" id="IPR014790">
    <property type="entry name" value="MutL_C"/>
</dbReference>
<feature type="domain" description="MutL C-terminal dimerisation" evidence="4">
    <location>
        <begin position="1236"/>
        <end position="1413"/>
    </location>
</feature>
<evidence type="ECO:0000313" key="6">
    <source>
        <dbReference type="Proteomes" id="UP000694865"/>
    </source>
</evidence>
<dbReference type="SUPFAM" id="SSF54211">
    <property type="entry name" value="Ribosomal protein S5 domain 2-like"/>
    <property type="match status" value="1"/>
</dbReference>
<evidence type="ECO:0000259" key="4">
    <source>
        <dbReference type="SMART" id="SM00853"/>
    </source>
</evidence>
<dbReference type="Pfam" id="PF13589">
    <property type="entry name" value="HATPase_c_3"/>
    <property type="match status" value="1"/>
</dbReference>
<evidence type="ECO:0000256" key="3">
    <source>
        <dbReference type="SAM" id="MobiDB-lite"/>
    </source>
</evidence>
<dbReference type="CDD" id="cd03486">
    <property type="entry name" value="MutL_Trans_MLH3"/>
    <property type="match status" value="1"/>
</dbReference>
<dbReference type="Gene3D" id="3.30.1370.100">
    <property type="entry name" value="MutL, C-terminal domain, regulatory subdomain"/>
    <property type="match status" value="1"/>
</dbReference>
<dbReference type="SMART" id="SM00853">
    <property type="entry name" value="MutL_C"/>
    <property type="match status" value="1"/>
</dbReference>
<accession>A0ABM0LUU4</accession>
<evidence type="ECO:0000256" key="2">
    <source>
        <dbReference type="ARBA" id="ARBA00022763"/>
    </source>
</evidence>
<dbReference type="InterPro" id="IPR020568">
    <property type="entry name" value="Ribosomal_Su5_D2-typ_SF"/>
</dbReference>
<feature type="region of interest" description="Disordered" evidence="3">
    <location>
        <begin position="501"/>
        <end position="521"/>
    </location>
</feature>
<dbReference type="Pfam" id="PF01119">
    <property type="entry name" value="DNA_mis_repair"/>
    <property type="match status" value="1"/>
</dbReference>
<dbReference type="InterPro" id="IPR014762">
    <property type="entry name" value="DNA_mismatch_repair_CS"/>
</dbReference>
<dbReference type="InterPro" id="IPR036890">
    <property type="entry name" value="HATPase_C_sf"/>
</dbReference>
<reference evidence="7" key="1">
    <citation type="submission" date="2025-08" db="UniProtKB">
        <authorList>
            <consortium name="RefSeq"/>
        </authorList>
    </citation>
    <scope>IDENTIFICATION</scope>
    <source>
        <tissue evidence="7">Testes</tissue>
    </source>
</reference>
<keyword evidence="6" id="KW-1185">Reference proteome</keyword>
<dbReference type="CDD" id="cd16926">
    <property type="entry name" value="HATPase_MutL-MLH-PMS-like"/>
    <property type="match status" value="1"/>
</dbReference>
<dbReference type="InterPro" id="IPR037198">
    <property type="entry name" value="MutL_C_sf"/>
</dbReference>
<dbReference type="InterPro" id="IPR042120">
    <property type="entry name" value="MutL_C_dimsub"/>
</dbReference>
<evidence type="ECO:0000256" key="1">
    <source>
        <dbReference type="ARBA" id="ARBA00006082"/>
    </source>
</evidence>
<feature type="region of interest" description="Disordered" evidence="3">
    <location>
        <begin position="453"/>
        <end position="480"/>
    </location>
</feature>
<keyword evidence="2" id="KW-0227">DNA damage</keyword>
<feature type="region of interest" description="Disordered" evidence="3">
    <location>
        <begin position="1121"/>
        <end position="1142"/>
    </location>
</feature>
<dbReference type="InterPro" id="IPR013507">
    <property type="entry name" value="DNA_mismatch_S5_2-like"/>
</dbReference>
<dbReference type="InterPro" id="IPR014721">
    <property type="entry name" value="Ribsml_uS5_D2-typ_fold_subgr"/>
</dbReference>
<dbReference type="SUPFAM" id="SSF118116">
    <property type="entry name" value="DNA mismatch repair protein MutL"/>
    <property type="match status" value="1"/>
</dbReference>
<comment type="similarity">
    <text evidence="1">Belongs to the DNA mismatch repair MutL/HexB family.</text>
</comment>
<evidence type="ECO:0000259" key="5">
    <source>
        <dbReference type="SMART" id="SM01340"/>
    </source>
</evidence>
<feature type="region of interest" description="Disordered" evidence="3">
    <location>
        <begin position="1066"/>
        <end position="1091"/>
    </location>
</feature>
<dbReference type="Proteomes" id="UP000694865">
    <property type="component" value="Unplaced"/>
</dbReference>